<proteinExistence type="predicted"/>
<feature type="transmembrane region" description="Helical" evidence="1">
    <location>
        <begin position="45"/>
        <end position="63"/>
    </location>
</feature>
<evidence type="ECO:0000313" key="3">
    <source>
        <dbReference type="Proteomes" id="UP000005695"/>
    </source>
</evidence>
<dbReference type="EMBL" id="AAEW02000001">
    <property type="protein sequence ID" value="EAT17169.1"/>
    <property type="molecule type" value="Genomic_DNA"/>
</dbReference>
<organism evidence="2 3">
    <name type="scientific">Desulfuromonas acetoxidans (strain DSM 684 / 11070)</name>
    <dbReference type="NCBI Taxonomy" id="281689"/>
    <lineage>
        <taxon>Bacteria</taxon>
        <taxon>Pseudomonadati</taxon>
        <taxon>Thermodesulfobacteriota</taxon>
        <taxon>Desulfuromonadia</taxon>
        <taxon>Desulfuromonadales</taxon>
        <taxon>Desulfuromonadaceae</taxon>
        <taxon>Desulfuromonas</taxon>
    </lineage>
</organism>
<accession>Q1K4D4</accession>
<dbReference type="Proteomes" id="UP000005695">
    <property type="component" value="Unassembled WGS sequence"/>
</dbReference>
<keyword evidence="1" id="KW-1133">Transmembrane helix</keyword>
<gene>
    <name evidence="2" type="ORF">Dace_3035</name>
</gene>
<evidence type="ECO:0008006" key="4">
    <source>
        <dbReference type="Google" id="ProtNLM"/>
    </source>
</evidence>
<feature type="transmembrane region" description="Helical" evidence="1">
    <location>
        <begin position="112"/>
        <end position="132"/>
    </location>
</feature>
<reference evidence="2" key="1">
    <citation type="submission" date="2006-05" db="EMBL/GenBank/DDBJ databases">
        <title>Annotation of the draft genome assembly of Desulfuromonas acetoxidans DSM 684.</title>
        <authorList>
            <consortium name="US DOE Joint Genome Institute (JGI-ORNL)"/>
            <person name="Larimer F."/>
            <person name="Land M."/>
            <person name="Hauser L."/>
        </authorList>
    </citation>
    <scope>NUCLEOTIDE SEQUENCE [LARGE SCALE GENOMIC DNA]</scope>
    <source>
        <strain evidence="2">DSM 684</strain>
    </source>
</reference>
<keyword evidence="1" id="KW-0812">Transmembrane</keyword>
<evidence type="ECO:0000313" key="2">
    <source>
        <dbReference type="EMBL" id="EAT17169.1"/>
    </source>
</evidence>
<name>Q1K4D4_DESA6</name>
<dbReference type="OrthoDB" id="5179374at2"/>
<feature type="transmembrane region" description="Helical" evidence="1">
    <location>
        <begin position="7"/>
        <end position="25"/>
    </location>
</feature>
<protein>
    <recommendedName>
        <fullName evidence="4">Transmembrane protein</fullName>
    </recommendedName>
</protein>
<evidence type="ECO:0000256" key="1">
    <source>
        <dbReference type="SAM" id="Phobius"/>
    </source>
</evidence>
<comment type="caution">
    <text evidence="2">The sequence shown here is derived from an EMBL/GenBank/DDBJ whole genome shotgun (WGS) entry which is preliminary data.</text>
</comment>
<keyword evidence="1" id="KW-0472">Membrane</keyword>
<dbReference type="RefSeq" id="WP_005997371.1">
    <property type="nucleotide sequence ID" value="NZ_AAEW02000001.1"/>
</dbReference>
<reference evidence="2" key="2">
    <citation type="submission" date="2006-05" db="EMBL/GenBank/DDBJ databases">
        <title>Sequencing of the draft genome and assembly of Desulfuromonas acetoxidans DSM 684.</title>
        <authorList>
            <consortium name="US DOE Joint Genome Institute (JGI-PGF)"/>
            <person name="Copeland A."/>
            <person name="Lucas S."/>
            <person name="Lapidus A."/>
            <person name="Barry K."/>
            <person name="Detter J.C."/>
            <person name="Glavina del Rio T."/>
            <person name="Hammon N."/>
            <person name="Israni S."/>
            <person name="Dalin E."/>
            <person name="Tice H."/>
            <person name="Bruce D."/>
            <person name="Pitluck S."/>
            <person name="Richardson P."/>
        </authorList>
    </citation>
    <scope>NUCLEOTIDE SEQUENCE [LARGE SCALE GENOMIC DNA]</scope>
    <source>
        <strain evidence="2">DSM 684</strain>
    </source>
</reference>
<dbReference type="AlphaFoldDB" id="Q1K4D4"/>
<keyword evidence="3" id="KW-1185">Reference proteome</keyword>
<feature type="transmembrane region" description="Helical" evidence="1">
    <location>
        <begin position="84"/>
        <end position="106"/>
    </location>
</feature>
<sequence length="144" mass="16475">MMIHHQHLNILASVIWYTGSFALFAKSGELFLAAEQLCPQQWQHWLAPGAGTILGGVKGQWIFRRACRKNRRRIRQLRRPQLWQCYRGVFYLMLATMIATGALLSYWAQGSYAGLIAVATLDMSLAVGLLYGSQEFWKDWPQAE</sequence>